<feature type="domain" description="EF-hand" evidence="3">
    <location>
        <begin position="18"/>
        <end position="53"/>
    </location>
</feature>
<accession>A0A813KIF6</accession>
<dbReference type="Proteomes" id="UP000626109">
    <property type="component" value="Unassembled WGS sequence"/>
</dbReference>
<dbReference type="PROSITE" id="PS50222">
    <property type="entry name" value="EF_HAND_2"/>
    <property type="match status" value="1"/>
</dbReference>
<evidence type="ECO:0000313" key="4">
    <source>
        <dbReference type="EMBL" id="CAE8708361.1"/>
    </source>
</evidence>
<dbReference type="InterPro" id="IPR011992">
    <property type="entry name" value="EF-hand-dom_pair"/>
</dbReference>
<evidence type="ECO:0000256" key="2">
    <source>
        <dbReference type="SAM" id="MobiDB-lite"/>
    </source>
</evidence>
<dbReference type="GO" id="GO:0005509">
    <property type="term" value="F:calcium ion binding"/>
    <property type="evidence" value="ECO:0007669"/>
    <property type="project" value="InterPro"/>
</dbReference>
<dbReference type="EMBL" id="CAJNNW010031649">
    <property type="protein sequence ID" value="CAE8708361.1"/>
    <property type="molecule type" value="Genomic_DNA"/>
</dbReference>
<sequence>VELTRQSHAIFMMQKSLSPAMSIDRPFELLDTNGDGEITEHEFCDIISKVKEALRMKAILQDHKHPIHLSAISAPQRNKRRVFGHRAFLECVMKIGLEHLCNHGTATQKEMTSSHKLLWLFVFLHWSFECAKKKAADIAQKLAKSRPITPAARPNSRALSRQ</sequence>
<dbReference type="SUPFAM" id="SSF47473">
    <property type="entry name" value="EF-hand"/>
    <property type="match status" value="1"/>
</dbReference>
<dbReference type="InterPro" id="IPR002048">
    <property type="entry name" value="EF_hand_dom"/>
</dbReference>
<dbReference type="PROSITE" id="PS00018">
    <property type="entry name" value="EF_HAND_1"/>
    <property type="match status" value="1"/>
</dbReference>
<feature type="non-terminal residue" evidence="4">
    <location>
        <position position="162"/>
    </location>
</feature>
<gene>
    <name evidence="4" type="ORF">PGLA2088_LOCUS34901</name>
</gene>
<protein>
    <recommendedName>
        <fullName evidence="3">EF-hand domain-containing protein</fullName>
    </recommendedName>
</protein>
<keyword evidence="1" id="KW-0106">Calcium</keyword>
<evidence type="ECO:0000259" key="3">
    <source>
        <dbReference type="PROSITE" id="PS50222"/>
    </source>
</evidence>
<dbReference type="Gene3D" id="1.10.238.10">
    <property type="entry name" value="EF-hand"/>
    <property type="match status" value="1"/>
</dbReference>
<organism evidence="4 5">
    <name type="scientific">Polarella glacialis</name>
    <name type="common">Dinoflagellate</name>
    <dbReference type="NCBI Taxonomy" id="89957"/>
    <lineage>
        <taxon>Eukaryota</taxon>
        <taxon>Sar</taxon>
        <taxon>Alveolata</taxon>
        <taxon>Dinophyceae</taxon>
        <taxon>Suessiales</taxon>
        <taxon>Suessiaceae</taxon>
        <taxon>Polarella</taxon>
    </lineage>
</organism>
<comment type="caution">
    <text evidence="4">The sequence shown here is derived from an EMBL/GenBank/DDBJ whole genome shotgun (WGS) entry which is preliminary data.</text>
</comment>
<feature type="region of interest" description="Disordered" evidence="2">
    <location>
        <begin position="143"/>
        <end position="162"/>
    </location>
</feature>
<name>A0A813KIF6_POLGL</name>
<evidence type="ECO:0000256" key="1">
    <source>
        <dbReference type="ARBA" id="ARBA00022837"/>
    </source>
</evidence>
<proteinExistence type="predicted"/>
<evidence type="ECO:0000313" key="5">
    <source>
        <dbReference type="Proteomes" id="UP000626109"/>
    </source>
</evidence>
<dbReference type="AlphaFoldDB" id="A0A813KIF6"/>
<reference evidence="4" key="1">
    <citation type="submission" date="2021-02" db="EMBL/GenBank/DDBJ databases">
        <authorList>
            <person name="Dougan E. K."/>
            <person name="Rhodes N."/>
            <person name="Thang M."/>
            <person name="Chan C."/>
        </authorList>
    </citation>
    <scope>NUCLEOTIDE SEQUENCE</scope>
</reference>
<feature type="non-terminal residue" evidence="4">
    <location>
        <position position="1"/>
    </location>
</feature>
<dbReference type="InterPro" id="IPR018247">
    <property type="entry name" value="EF_Hand_1_Ca_BS"/>
</dbReference>
<dbReference type="SMART" id="SM00054">
    <property type="entry name" value="EFh"/>
    <property type="match status" value="1"/>
</dbReference>